<evidence type="ECO:0000256" key="6">
    <source>
        <dbReference type="ARBA" id="ARBA00023136"/>
    </source>
</evidence>
<dbReference type="GO" id="GO:0016020">
    <property type="term" value="C:membrane"/>
    <property type="evidence" value="ECO:0007669"/>
    <property type="project" value="UniProtKB-SubCell"/>
</dbReference>
<feature type="transmembrane region" description="Helical" evidence="8">
    <location>
        <begin position="369"/>
        <end position="389"/>
    </location>
</feature>
<dbReference type="InterPro" id="IPR013936">
    <property type="entry name" value="CRT-like"/>
</dbReference>
<feature type="region of interest" description="Disordered" evidence="7">
    <location>
        <begin position="25"/>
        <end position="79"/>
    </location>
</feature>
<keyword evidence="3" id="KW-0813">Transport</keyword>
<reference evidence="9" key="1">
    <citation type="submission" date="2021-11" db="EMBL/GenBank/DDBJ databases">
        <authorList>
            <consortium name="Genoscope - CEA"/>
            <person name="William W."/>
        </authorList>
    </citation>
    <scope>NUCLEOTIDE SEQUENCE</scope>
</reference>
<evidence type="ECO:0000256" key="3">
    <source>
        <dbReference type="ARBA" id="ARBA00022448"/>
    </source>
</evidence>
<keyword evidence="4 8" id="KW-0812">Transmembrane</keyword>
<gene>
    <name evidence="9" type="ORF">PECAL_4P04540</name>
</gene>
<keyword evidence="5 8" id="KW-1133">Transmembrane helix</keyword>
<evidence type="ECO:0000313" key="9">
    <source>
        <dbReference type="EMBL" id="CAH0373270.1"/>
    </source>
</evidence>
<feature type="non-terminal residue" evidence="9">
    <location>
        <position position="1"/>
    </location>
</feature>
<accession>A0A8J2X091</accession>
<dbReference type="PANTHER" id="PTHR31326:SF1">
    <property type="entry name" value="PROTEIN CLT2, CHLOROPLASTIC"/>
    <property type="match status" value="1"/>
</dbReference>
<evidence type="ECO:0000313" key="10">
    <source>
        <dbReference type="Proteomes" id="UP000789595"/>
    </source>
</evidence>
<evidence type="ECO:0000256" key="5">
    <source>
        <dbReference type="ARBA" id="ARBA00022989"/>
    </source>
</evidence>
<evidence type="ECO:0000256" key="1">
    <source>
        <dbReference type="ARBA" id="ARBA00004141"/>
    </source>
</evidence>
<feature type="transmembrane region" description="Helical" evidence="8">
    <location>
        <begin position="86"/>
        <end position="104"/>
    </location>
</feature>
<feature type="transmembrane region" description="Helical" evidence="8">
    <location>
        <begin position="426"/>
        <end position="444"/>
    </location>
</feature>
<comment type="subcellular location">
    <subcellularLocation>
        <location evidence="1">Membrane</location>
        <topology evidence="1">Multi-pass membrane protein</topology>
    </subcellularLocation>
</comment>
<feature type="transmembrane region" description="Helical" evidence="8">
    <location>
        <begin position="396"/>
        <end position="414"/>
    </location>
</feature>
<feature type="compositionally biased region" description="Pro residues" evidence="7">
    <location>
        <begin position="566"/>
        <end position="576"/>
    </location>
</feature>
<protein>
    <submittedName>
        <fullName evidence="9">Uncharacterized protein</fullName>
    </submittedName>
</protein>
<organism evidence="9 10">
    <name type="scientific">Pelagomonas calceolata</name>
    <dbReference type="NCBI Taxonomy" id="35677"/>
    <lineage>
        <taxon>Eukaryota</taxon>
        <taxon>Sar</taxon>
        <taxon>Stramenopiles</taxon>
        <taxon>Ochrophyta</taxon>
        <taxon>Pelagophyceae</taxon>
        <taxon>Pelagomonadales</taxon>
        <taxon>Pelagomonadaceae</taxon>
        <taxon>Pelagomonas</taxon>
    </lineage>
</organism>
<comment type="caution">
    <text evidence="9">The sequence shown here is derived from an EMBL/GenBank/DDBJ whole genome shotgun (WGS) entry which is preliminary data.</text>
</comment>
<dbReference type="OrthoDB" id="416555at2759"/>
<dbReference type="PANTHER" id="PTHR31326">
    <property type="entry name" value="PROTEIN CLT2, CHLOROPLASTIC"/>
    <property type="match status" value="1"/>
</dbReference>
<feature type="transmembrane region" description="Helical" evidence="8">
    <location>
        <begin position="275"/>
        <end position="295"/>
    </location>
</feature>
<dbReference type="AlphaFoldDB" id="A0A8J2X091"/>
<feature type="transmembrane region" description="Helical" evidence="8">
    <location>
        <begin position="244"/>
        <end position="263"/>
    </location>
</feature>
<evidence type="ECO:0000256" key="7">
    <source>
        <dbReference type="SAM" id="MobiDB-lite"/>
    </source>
</evidence>
<keyword evidence="10" id="KW-1185">Reference proteome</keyword>
<comment type="similarity">
    <text evidence="2">Belongs to the CRT-like transporter family.</text>
</comment>
<feature type="region of interest" description="Disordered" evidence="7">
    <location>
        <begin position="539"/>
        <end position="576"/>
    </location>
</feature>
<proteinExistence type="inferred from homology"/>
<keyword evidence="6 8" id="KW-0472">Membrane</keyword>
<evidence type="ECO:0000256" key="2">
    <source>
        <dbReference type="ARBA" id="ARBA00006690"/>
    </source>
</evidence>
<dbReference type="EMBL" id="CAKKNE010000004">
    <property type="protein sequence ID" value="CAH0373270.1"/>
    <property type="molecule type" value="Genomic_DNA"/>
</dbReference>
<dbReference type="Proteomes" id="UP000789595">
    <property type="component" value="Unassembled WGS sequence"/>
</dbReference>
<sequence>HGTKPAPPHSFCSQNDECLPARRLDAIAKTNRDAEADPARPAAEGAKRLPPGRAKQTEKSSLLAAAQGRKGDDAAPTATAKPTQGLAATFALFVISSLGNRLFQKLQTIPMYNYPITVNIVSTAVYVPVCFAYIIPASLCLNPSPITAEEQAIPKSVFAVMGALDCLSSVMLVLAVNYVPNASTLVLLQQAAIPISMVISALAFVGVRYDRFQIIGAGVVLLGIGVVLSPQLETSDSEASSGTVLWSLVTVAACVPMCLSSVYKEKALGEQDVGVIFLNGWVAVFQTVMSLPLAIPSAWATHLPLSELPDNVVDGFSCVRGIGSVGVVQPEPGLTYDDDDLFASNPSGYDLLNPNVDTRRPDDCATAPAYVTLYIIFNLLYNVATILMLKQGGSNVLYLASTVLVPISNVMFALPCMPQHQPVHTTDVYGLLVIMLGLTLYRAGQQIASRLSERWCSLQRRPRIYSDLEGDVPTPILREVAQSPGVFRRARTDAARTFRADQLEMLQPIYEQQERQARRRLVKTNAQIRHTLLRRLGFSPDTQGVPIPGSRRQSPGDWRRTTGRSPPLPPSGFVPL</sequence>
<name>A0A8J2X091_9STRA</name>
<feature type="transmembrane region" description="Helical" evidence="8">
    <location>
        <begin position="185"/>
        <end position="207"/>
    </location>
</feature>
<feature type="non-terminal residue" evidence="9">
    <location>
        <position position="576"/>
    </location>
</feature>
<feature type="compositionally biased region" description="Basic and acidic residues" evidence="7">
    <location>
        <begin position="25"/>
        <end position="38"/>
    </location>
</feature>
<feature type="transmembrane region" description="Helical" evidence="8">
    <location>
        <begin position="116"/>
        <end position="135"/>
    </location>
</feature>
<evidence type="ECO:0000256" key="8">
    <source>
        <dbReference type="SAM" id="Phobius"/>
    </source>
</evidence>
<feature type="transmembrane region" description="Helical" evidence="8">
    <location>
        <begin position="214"/>
        <end position="232"/>
    </location>
</feature>
<dbReference type="Pfam" id="PF08627">
    <property type="entry name" value="CRT-like"/>
    <property type="match status" value="1"/>
</dbReference>
<evidence type="ECO:0000256" key="4">
    <source>
        <dbReference type="ARBA" id="ARBA00022692"/>
    </source>
</evidence>